<dbReference type="EMBL" id="ABXU01000029">
    <property type="protein sequence ID" value="EEB33826.1"/>
    <property type="molecule type" value="Genomic_DNA"/>
</dbReference>
<reference evidence="1 2" key="1">
    <citation type="submission" date="2008-10" db="EMBL/GenBank/DDBJ databases">
        <title>Draft genome sequence of Desulvovibrio piger (ATCC 29098).</title>
        <authorList>
            <person name="Sudarsanam P."/>
            <person name="Ley R."/>
            <person name="Guruge J."/>
            <person name="Turnbaugh P.J."/>
            <person name="Mahowald M."/>
            <person name="Liep D."/>
            <person name="Gordon J."/>
        </authorList>
    </citation>
    <scope>NUCLEOTIDE SEQUENCE [LARGE SCALE GENOMIC DNA]</scope>
    <source>
        <strain evidence="1 2">ATCC 29098</strain>
    </source>
</reference>
<evidence type="ECO:0000313" key="1">
    <source>
        <dbReference type="EMBL" id="EEB33826.1"/>
    </source>
</evidence>
<name>B6WSR4_9BACT</name>
<gene>
    <name evidence="1" type="ORF">DESPIG_01116</name>
</gene>
<organism evidence="1 2">
    <name type="scientific">Desulfovibrio piger ATCC 29098</name>
    <dbReference type="NCBI Taxonomy" id="411464"/>
    <lineage>
        <taxon>Bacteria</taxon>
        <taxon>Pseudomonadati</taxon>
        <taxon>Thermodesulfobacteriota</taxon>
        <taxon>Desulfovibrionia</taxon>
        <taxon>Desulfovibrionales</taxon>
        <taxon>Desulfovibrionaceae</taxon>
        <taxon>Desulfovibrio</taxon>
    </lineage>
</organism>
<accession>B6WSR4</accession>
<sequence>MRQYCQKADWFYEQGGYTAACFKEFSPRIQYLFAIEDITCGWKTVHYFVKGRRVDHLYLLPWISCYHEAVRCNDYRAYCHTIYSEPKPVHRDMYIHVCLGGEKERNNSPEIEIAPRRYLLPCRKMRFFPEEHAGHPSSLQDLFQAEAVVSGYVNCPFLHPEDFRVLS</sequence>
<protein>
    <submittedName>
        <fullName evidence="1">Uncharacterized protein</fullName>
    </submittedName>
</protein>
<dbReference type="Proteomes" id="UP000003676">
    <property type="component" value="Unassembled WGS sequence"/>
</dbReference>
<reference evidence="1 2" key="2">
    <citation type="submission" date="2008-10" db="EMBL/GenBank/DDBJ databases">
        <authorList>
            <person name="Fulton L."/>
            <person name="Clifton S."/>
            <person name="Fulton B."/>
            <person name="Xu J."/>
            <person name="Minx P."/>
            <person name="Pepin K.H."/>
            <person name="Johnson M."/>
            <person name="Bhonagiri V."/>
            <person name="Nash W.E."/>
            <person name="Mardis E.R."/>
            <person name="Wilson R.K."/>
        </authorList>
    </citation>
    <scope>NUCLEOTIDE SEQUENCE [LARGE SCALE GENOMIC DNA]</scope>
    <source>
        <strain evidence="1 2">ATCC 29098</strain>
    </source>
</reference>
<dbReference type="HOGENOM" id="CLU_1591886_0_0_7"/>
<dbReference type="AlphaFoldDB" id="B6WSR4"/>
<evidence type="ECO:0000313" key="2">
    <source>
        <dbReference type="Proteomes" id="UP000003676"/>
    </source>
</evidence>
<proteinExistence type="predicted"/>
<comment type="caution">
    <text evidence="1">The sequence shown here is derived from an EMBL/GenBank/DDBJ whole genome shotgun (WGS) entry which is preliminary data.</text>
</comment>